<proteinExistence type="predicted"/>
<reference evidence="3" key="2">
    <citation type="submission" date="2021-05" db="UniProtKB">
        <authorList>
            <consortium name="EnsemblPlants"/>
        </authorList>
    </citation>
    <scope>IDENTIFICATION</scope>
    <source>
        <strain evidence="3">subsp. malaccensis</strain>
    </source>
</reference>
<evidence type="ECO:0000313" key="4">
    <source>
        <dbReference type="Proteomes" id="UP000012960"/>
    </source>
</evidence>
<keyword evidence="4" id="KW-1185">Reference proteome</keyword>
<dbReference type="GO" id="GO:0010333">
    <property type="term" value="F:terpene synthase activity"/>
    <property type="evidence" value="ECO:0007669"/>
    <property type="project" value="InterPro"/>
</dbReference>
<organism evidence="3 4">
    <name type="scientific">Musa acuminata subsp. malaccensis</name>
    <name type="common">Wild banana</name>
    <name type="synonym">Musa malaccensis</name>
    <dbReference type="NCBI Taxonomy" id="214687"/>
    <lineage>
        <taxon>Eukaryota</taxon>
        <taxon>Viridiplantae</taxon>
        <taxon>Streptophyta</taxon>
        <taxon>Embryophyta</taxon>
        <taxon>Tracheophyta</taxon>
        <taxon>Spermatophyta</taxon>
        <taxon>Magnoliopsida</taxon>
        <taxon>Liliopsida</taxon>
        <taxon>Zingiberales</taxon>
        <taxon>Musaceae</taxon>
        <taxon>Musa</taxon>
    </lineage>
</organism>
<name>A0A804JX76_MUSAM</name>
<sequence>MEYHEEYDLKEFNPIDCKLGQAVGREGCSSITRVHEDYYLNLIHTFEEFEDLLTYSEKYRITYLKEAMMNLSEAYFEESKWSAQHCVPTLEEHLPISLVSSTYPILECASFVGMGEMCFFRWNVSPGKLKPVLSMENKNLCLTVVQSNLQVAGMCYKIILAICNFHSFQSCQLEKGS</sequence>
<protein>
    <submittedName>
        <fullName evidence="2">(wild Malaysian banana) hypothetical protein</fullName>
    </submittedName>
</protein>
<dbReference type="Proteomes" id="UP000012960">
    <property type="component" value="Unplaced"/>
</dbReference>
<dbReference type="Gene3D" id="1.10.600.10">
    <property type="entry name" value="Farnesyl Diphosphate Synthase"/>
    <property type="match status" value="1"/>
</dbReference>
<dbReference type="Gramene" id="Ma07_t18670.1">
    <property type="protein sequence ID" value="Ma07_p18670.1"/>
    <property type="gene ID" value="Ma07_g18670"/>
</dbReference>
<dbReference type="EMBL" id="HG996473">
    <property type="protein sequence ID" value="CAG1857257.1"/>
    <property type="molecule type" value="Genomic_DNA"/>
</dbReference>
<feature type="domain" description="Terpene synthase metal-binding" evidence="1">
    <location>
        <begin position="38"/>
        <end position="117"/>
    </location>
</feature>
<evidence type="ECO:0000313" key="3">
    <source>
        <dbReference type="EnsemblPlants" id="Ma07_p18670.1"/>
    </source>
</evidence>
<evidence type="ECO:0000259" key="1">
    <source>
        <dbReference type="Pfam" id="PF03936"/>
    </source>
</evidence>
<dbReference type="EnsemblPlants" id="Ma07_t18670.1">
    <property type="protein sequence ID" value="Ma07_p18670.1"/>
    <property type="gene ID" value="Ma07_g18670"/>
</dbReference>
<evidence type="ECO:0000313" key="2">
    <source>
        <dbReference type="EMBL" id="CAG1857257.1"/>
    </source>
</evidence>
<reference evidence="2" key="1">
    <citation type="submission" date="2021-03" db="EMBL/GenBank/DDBJ databases">
        <authorList>
            <consortium name="Genoscope - CEA"/>
            <person name="William W."/>
        </authorList>
    </citation>
    <scope>NUCLEOTIDE SEQUENCE</scope>
    <source>
        <strain evidence="2">Doubled-haploid Pahang</strain>
    </source>
</reference>
<dbReference type="InterPro" id="IPR005630">
    <property type="entry name" value="Terpene_synthase_metal-bd"/>
</dbReference>
<gene>
    <name evidence="2" type="ORF">GSMUA_33810.1</name>
</gene>
<dbReference type="InterPro" id="IPR008949">
    <property type="entry name" value="Isoprenoid_synthase_dom_sf"/>
</dbReference>
<dbReference type="Pfam" id="PF03936">
    <property type="entry name" value="Terpene_synth_C"/>
    <property type="match status" value="1"/>
</dbReference>
<dbReference type="SUPFAM" id="SSF48576">
    <property type="entry name" value="Terpenoid synthases"/>
    <property type="match status" value="1"/>
</dbReference>
<dbReference type="InParanoid" id="A0A804JX76"/>
<dbReference type="AlphaFoldDB" id="A0A804JX76"/>
<dbReference type="GO" id="GO:0000287">
    <property type="term" value="F:magnesium ion binding"/>
    <property type="evidence" value="ECO:0007669"/>
    <property type="project" value="InterPro"/>
</dbReference>
<accession>A0A804JX76</accession>